<dbReference type="Proteomes" id="UP000266861">
    <property type="component" value="Unassembled WGS sequence"/>
</dbReference>
<evidence type="ECO:0000313" key="2">
    <source>
        <dbReference type="Proteomes" id="UP000266861"/>
    </source>
</evidence>
<evidence type="ECO:0000313" key="1">
    <source>
        <dbReference type="EMBL" id="RHZ86680.1"/>
    </source>
</evidence>
<comment type="caution">
    <text evidence="1">The sequence shown here is derived from an EMBL/GenBank/DDBJ whole genome shotgun (WGS) entry which is preliminary data.</text>
</comment>
<reference evidence="1 2" key="1">
    <citation type="submission" date="2018-08" db="EMBL/GenBank/DDBJ databases">
        <title>Genome and evolution of the arbuscular mycorrhizal fungus Diversispora epigaea (formerly Glomus versiforme) and its bacterial endosymbionts.</title>
        <authorList>
            <person name="Sun X."/>
            <person name="Fei Z."/>
            <person name="Harrison M."/>
        </authorList>
    </citation>
    <scope>NUCLEOTIDE SEQUENCE [LARGE SCALE GENOMIC DNA]</scope>
    <source>
        <strain evidence="1 2">IT104</strain>
    </source>
</reference>
<proteinExistence type="predicted"/>
<keyword evidence="2" id="KW-1185">Reference proteome</keyword>
<dbReference type="EMBL" id="PQFF01000045">
    <property type="protein sequence ID" value="RHZ86680.1"/>
    <property type="molecule type" value="Genomic_DNA"/>
</dbReference>
<gene>
    <name evidence="1" type="ORF">Glove_48g13</name>
</gene>
<protein>
    <submittedName>
        <fullName evidence="1">Uncharacterized protein</fullName>
    </submittedName>
</protein>
<accession>A0A397JQC2</accession>
<organism evidence="1 2">
    <name type="scientific">Diversispora epigaea</name>
    <dbReference type="NCBI Taxonomy" id="1348612"/>
    <lineage>
        <taxon>Eukaryota</taxon>
        <taxon>Fungi</taxon>
        <taxon>Fungi incertae sedis</taxon>
        <taxon>Mucoromycota</taxon>
        <taxon>Glomeromycotina</taxon>
        <taxon>Glomeromycetes</taxon>
        <taxon>Diversisporales</taxon>
        <taxon>Diversisporaceae</taxon>
        <taxon>Diversispora</taxon>
    </lineage>
</organism>
<dbReference type="OrthoDB" id="2446334at2759"/>
<name>A0A397JQC2_9GLOM</name>
<sequence length="177" mass="21414">MTYQPIYTIFYGEIENSLRKQHRNTTRYIKPHVNLGSKHDRILKLYVNASKYEIRYFEIVGKSTNVNIKGCYENLEKLIPIFVHSTSENNCDHCNKKLNNSEILIYNYGYYYECYAILKYKCYYCEKYYKYESYNNLKPFLKWLEKGPNTFSFKERESEEVLVEENETIEKIEINKS</sequence>
<dbReference type="AlphaFoldDB" id="A0A397JQC2"/>